<dbReference type="GO" id="GO:0003824">
    <property type="term" value="F:catalytic activity"/>
    <property type="evidence" value="ECO:0007669"/>
    <property type="project" value="InterPro"/>
</dbReference>
<dbReference type="Gene3D" id="3.40.50.620">
    <property type="entry name" value="HUPs"/>
    <property type="match status" value="1"/>
</dbReference>
<dbReference type="InterPro" id="IPR050128">
    <property type="entry name" value="Sulfate_adenylyltrnsfr_sub2"/>
</dbReference>
<feature type="domain" description="Phosphoadenosine phosphosulphate reductase" evidence="1">
    <location>
        <begin position="32"/>
        <end position="210"/>
    </location>
</feature>
<dbReference type="PANTHER" id="PTHR43196">
    <property type="entry name" value="SULFATE ADENYLYLTRANSFERASE SUBUNIT 2"/>
    <property type="match status" value="1"/>
</dbReference>
<evidence type="ECO:0000313" key="3">
    <source>
        <dbReference type="Proteomes" id="UP000195386"/>
    </source>
</evidence>
<dbReference type="AlphaFoldDB" id="A0A1Y3YYA8"/>
<proteinExistence type="predicted"/>
<dbReference type="SUPFAM" id="SSF52402">
    <property type="entry name" value="Adenine nucleotide alpha hydrolases-like"/>
    <property type="match status" value="1"/>
</dbReference>
<evidence type="ECO:0000259" key="1">
    <source>
        <dbReference type="Pfam" id="PF01507"/>
    </source>
</evidence>
<name>A0A1Y3YYA8_9BACE</name>
<reference evidence="3" key="1">
    <citation type="submission" date="2017-04" db="EMBL/GenBank/DDBJ databases">
        <title>Function of individual gut microbiota members based on whole genome sequencing of pure cultures obtained from chicken caecum.</title>
        <authorList>
            <person name="Medvecky M."/>
            <person name="Cejkova D."/>
            <person name="Polansky O."/>
            <person name="Karasova D."/>
            <person name="Kubasova T."/>
            <person name="Cizek A."/>
            <person name="Rychlik I."/>
        </authorList>
    </citation>
    <scope>NUCLEOTIDE SEQUENCE [LARGE SCALE GENOMIC DNA]</scope>
    <source>
        <strain evidence="3">An43</strain>
    </source>
</reference>
<dbReference type="InterPro" id="IPR002500">
    <property type="entry name" value="PAPS_reduct_dom"/>
</dbReference>
<accession>A0A1Y3YYA8</accession>
<dbReference type="RefSeq" id="WP_087426419.1">
    <property type="nucleotide sequence ID" value="NZ_NFII01000011.1"/>
</dbReference>
<gene>
    <name evidence="2" type="ORF">B5F97_12025</name>
</gene>
<dbReference type="Pfam" id="PF01507">
    <property type="entry name" value="PAPS_reduct"/>
    <property type="match status" value="1"/>
</dbReference>
<dbReference type="Proteomes" id="UP000195386">
    <property type="component" value="Unassembled WGS sequence"/>
</dbReference>
<evidence type="ECO:0000313" key="2">
    <source>
        <dbReference type="EMBL" id="OUO00458.1"/>
    </source>
</evidence>
<sequence length="281" mass="32881">MNLQSKIEYSIALLRKCEQMALEMDSENGFYLAFSGGKDSQALYHIAKMAGVKFKAHMNLTSVDPPEVIRFVKRNYPDVELIKPKMSIYDMALKKHLIPTRTIRWCCAEYKEMSGAGKVTLIGIRHAESSRRSKRNEVEINNHKFSGNFDQFSEHLEKMVTCVRGKDKILVSPIIHWSDNDVWSFLNKNGIEHCSLYDEGYKRIGCILCPMSNYRQKIRDIQRFPHVKHKWIQAIQKLIDEGYINRNFSDAEFGFDWWISDKSFEKFYADEVLQQKIDFGE</sequence>
<protein>
    <submittedName>
        <fullName evidence="2">Phosphoadenosine phosphosulfate reductase</fullName>
    </submittedName>
</protein>
<dbReference type="PANTHER" id="PTHR43196:SF2">
    <property type="entry name" value="PHOSPHOADENOSINE PHOSPHOSULFATE REDUCTASE"/>
    <property type="match status" value="1"/>
</dbReference>
<organism evidence="2 3">
    <name type="scientific">Bacteroides clarus</name>
    <dbReference type="NCBI Taxonomy" id="626929"/>
    <lineage>
        <taxon>Bacteria</taxon>
        <taxon>Pseudomonadati</taxon>
        <taxon>Bacteroidota</taxon>
        <taxon>Bacteroidia</taxon>
        <taxon>Bacteroidales</taxon>
        <taxon>Bacteroidaceae</taxon>
        <taxon>Bacteroides</taxon>
    </lineage>
</organism>
<dbReference type="InterPro" id="IPR014729">
    <property type="entry name" value="Rossmann-like_a/b/a_fold"/>
</dbReference>
<dbReference type="EMBL" id="NFII01000011">
    <property type="protein sequence ID" value="OUO00458.1"/>
    <property type="molecule type" value="Genomic_DNA"/>
</dbReference>
<comment type="caution">
    <text evidence="2">The sequence shown here is derived from an EMBL/GenBank/DDBJ whole genome shotgun (WGS) entry which is preliminary data.</text>
</comment>